<evidence type="ECO:0000256" key="1">
    <source>
        <dbReference type="SAM" id="MobiDB-lite"/>
    </source>
</evidence>
<sequence length="128" mass="13406">MAHVKAKRGHVGARPHRVARIIISSPFTSCPPGSCATSLLTRLTPLHQAADAHVGQVRDFSAPSAPQAPAVPSSSDLSSELDAYAKSEPDTAEKAASSSSAAPDASNRQTAEQFLEEAARDVEKEAHH</sequence>
<dbReference type="Proteomes" id="UP000245946">
    <property type="component" value="Unassembled WGS sequence"/>
</dbReference>
<gene>
    <name evidence="2" type="ORF">FA09DRAFT_327259</name>
</gene>
<organism evidence="2 3">
    <name type="scientific">Tilletiopsis washingtonensis</name>
    <dbReference type="NCBI Taxonomy" id="58919"/>
    <lineage>
        <taxon>Eukaryota</taxon>
        <taxon>Fungi</taxon>
        <taxon>Dikarya</taxon>
        <taxon>Basidiomycota</taxon>
        <taxon>Ustilaginomycotina</taxon>
        <taxon>Exobasidiomycetes</taxon>
        <taxon>Entylomatales</taxon>
        <taxon>Entylomatales incertae sedis</taxon>
        <taxon>Tilletiopsis</taxon>
    </lineage>
</organism>
<dbReference type="InterPro" id="IPR019711">
    <property type="entry name" value="ATP_synth_F0_suH"/>
</dbReference>
<feature type="compositionally biased region" description="Basic and acidic residues" evidence="1">
    <location>
        <begin position="117"/>
        <end position="128"/>
    </location>
</feature>
<dbReference type="EMBL" id="KZ819283">
    <property type="protein sequence ID" value="PWO01310.1"/>
    <property type="molecule type" value="Genomic_DNA"/>
</dbReference>
<feature type="compositionally biased region" description="Low complexity" evidence="1">
    <location>
        <begin position="61"/>
        <end position="75"/>
    </location>
</feature>
<dbReference type="STRING" id="58919.A0A316ZIF1"/>
<proteinExistence type="predicted"/>
<feature type="region of interest" description="Disordered" evidence="1">
    <location>
        <begin position="57"/>
        <end position="128"/>
    </location>
</feature>
<dbReference type="GeneID" id="37268885"/>
<evidence type="ECO:0000313" key="2">
    <source>
        <dbReference type="EMBL" id="PWO01310.1"/>
    </source>
</evidence>
<evidence type="ECO:0000313" key="3">
    <source>
        <dbReference type="Proteomes" id="UP000245946"/>
    </source>
</evidence>
<dbReference type="RefSeq" id="XP_025601588.1">
    <property type="nucleotide sequence ID" value="XM_025741341.1"/>
</dbReference>
<dbReference type="GO" id="GO:0046933">
    <property type="term" value="F:proton-transporting ATP synthase activity, rotational mechanism"/>
    <property type="evidence" value="ECO:0007669"/>
    <property type="project" value="TreeGrafter"/>
</dbReference>
<accession>A0A316ZIF1</accession>
<dbReference type="PANTHER" id="PTHR28207:SF1">
    <property type="entry name" value="ATP SYNTHASE SUBUNIT H, MITOCHONDRIAL"/>
    <property type="match status" value="1"/>
</dbReference>
<dbReference type="PANTHER" id="PTHR28207">
    <property type="entry name" value="ATP SYNTHASE SUBUNIT H, MITOCHONDRIAL"/>
    <property type="match status" value="1"/>
</dbReference>
<name>A0A316ZIF1_9BASI</name>
<protein>
    <submittedName>
        <fullName evidence="2">Uncharacterized protein</fullName>
    </submittedName>
</protein>
<feature type="compositionally biased region" description="Low complexity" evidence="1">
    <location>
        <begin position="95"/>
        <end position="106"/>
    </location>
</feature>
<feature type="compositionally biased region" description="Basic and acidic residues" evidence="1">
    <location>
        <begin position="83"/>
        <end position="93"/>
    </location>
</feature>
<dbReference type="Pfam" id="PF10775">
    <property type="entry name" value="ATP_sub_h"/>
    <property type="match status" value="1"/>
</dbReference>
<reference evidence="2 3" key="1">
    <citation type="journal article" date="2018" name="Mol. Biol. Evol.">
        <title>Broad Genomic Sampling Reveals a Smut Pathogenic Ancestry of the Fungal Clade Ustilaginomycotina.</title>
        <authorList>
            <person name="Kijpornyongpan T."/>
            <person name="Mondo S.J."/>
            <person name="Barry K."/>
            <person name="Sandor L."/>
            <person name="Lee J."/>
            <person name="Lipzen A."/>
            <person name="Pangilinan J."/>
            <person name="LaButti K."/>
            <person name="Hainaut M."/>
            <person name="Henrissat B."/>
            <person name="Grigoriev I.V."/>
            <person name="Spatafora J.W."/>
            <person name="Aime M.C."/>
        </authorList>
    </citation>
    <scope>NUCLEOTIDE SEQUENCE [LARGE SCALE GENOMIC DNA]</scope>
    <source>
        <strain evidence="2 3">MCA 4186</strain>
    </source>
</reference>
<dbReference type="OrthoDB" id="274752at2759"/>
<keyword evidence="3" id="KW-1185">Reference proteome</keyword>
<dbReference type="AlphaFoldDB" id="A0A316ZIF1"/>